<dbReference type="Proteomes" id="UP000433577">
    <property type="component" value="Plasmid p1"/>
</dbReference>
<reference evidence="2 3" key="1">
    <citation type="submission" date="2019-12" db="EMBL/GenBank/DDBJ databases">
        <title>Paraburkholderia acidiphila 7Q-K02 sp. nov and Paraburkholderia acidisoli DHF22 sp. nov., two strains isolated from forest soil.</title>
        <authorList>
            <person name="Gao Z."/>
            <person name="Qiu L."/>
        </authorList>
    </citation>
    <scope>NUCLEOTIDE SEQUENCE [LARGE SCALE GENOMIC DNA]</scope>
    <source>
        <strain evidence="2 3">DHF22</strain>
        <plasmid evidence="2 3">p1</plasmid>
    </source>
</reference>
<proteinExistence type="predicted"/>
<dbReference type="AlphaFoldDB" id="A0A7Z2GS95"/>
<feature type="transmembrane region" description="Helical" evidence="1">
    <location>
        <begin position="182"/>
        <end position="201"/>
    </location>
</feature>
<evidence type="ECO:0000256" key="1">
    <source>
        <dbReference type="SAM" id="Phobius"/>
    </source>
</evidence>
<geneLocation type="plasmid" evidence="2 3">
    <name>p1</name>
</geneLocation>
<dbReference type="OrthoDB" id="7031359at2"/>
<accession>A0A7Z2GS95</accession>
<dbReference type="PANTHER" id="PTHR30012">
    <property type="entry name" value="GENERAL SECRETION PATHWAY PROTEIN"/>
    <property type="match status" value="1"/>
</dbReference>
<keyword evidence="1" id="KW-0812">Transmembrane</keyword>
<feature type="transmembrane region" description="Helical" evidence="1">
    <location>
        <begin position="131"/>
        <end position="153"/>
    </location>
</feature>
<dbReference type="RefSeq" id="WP_158958832.1">
    <property type="nucleotide sequence ID" value="NZ_CP046917.1"/>
</dbReference>
<organism evidence="2 3">
    <name type="scientific">Paraburkholderia acidisoli</name>
    <dbReference type="NCBI Taxonomy" id="2571748"/>
    <lineage>
        <taxon>Bacteria</taxon>
        <taxon>Pseudomonadati</taxon>
        <taxon>Pseudomonadota</taxon>
        <taxon>Betaproteobacteria</taxon>
        <taxon>Burkholderiales</taxon>
        <taxon>Burkholderiaceae</taxon>
        <taxon>Paraburkholderia</taxon>
    </lineage>
</organism>
<dbReference type="KEGG" id="pacs:FAZ98_34625"/>
<sequence>MRLPRKERINLAKWRFQKVRESFYDESRLDIEATKGLRNRETLMERLGVLEERARRRRQIVWVVYREIGERLGKGDGLAVAMKPFVPQEEFALLELAEASTREDAARRGFELCAMTAAARRTLSTTTAMQMAYPVMLLSYMYGLSALFGGVIYPQILEVRPLDQWTSAGRFLYAIDTYCADYWWLNIALIGALIVAYFYGLKRWTGPMRNRFDAAPLMWRNRRDLRAALLIVSLSGLFDSGLTLSGALERLKRNADPWLRWHLARMLRRLAAKPEEPMRALQTGIFSDLVVDRIADAERRDNFVDAVKSLGRGSLDRVVEAVRRNAKVTHYVLLAVAAALFIGVGIGSYVVTGLVGLQSAIGANTGSF</sequence>
<keyword evidence="1" id="KW-0472">Membrane</keyword>
<dbReference type="PANTHER" id="PTHR30012:SF0">
    <property type="entry name" value="TYPE II SECRETION SYSTEM PROTEIN F-RELATED"/>
    <property type="match status" value="1"/>
</dbReference>
<feature type="transmembrane region" description="Helical" evidence="1">
    <location>
        <begin position="331"/>
        <end position="351"/>
    </location>
</feature>
<evidence type="ECO:0000313" key="2">
    <source>
        <dbReference type="EMBL" id="QGZ66972.1"/>
    </source>
</evidence>
<name>A0A7Z2GS95_9BURK</name>
<keyword evidence="2" id="KW-0614">Plasmid</keyword>
<evidence type="ECO:0000313" key="3">
    <source>
        <dbReference type="Proteomes" id="UP000433577"/>
    </source>
</evidence>
<gene>
    <name evidence="2" type="ORF">FAZ98_34625</name>
</gene>
<dbReference type="InterPro" id="IPR003004">
    <property type="entry name" value="GspF/PilC"/>
</dbReference>
<keyword evidence="3" id="KW-1185">Reference proteome</keyword>
<dbReference type="EMBL" id="CP046917">
    <property type="protein sequence ID" value="QGZ66972.1"/>
    <property type="molecule type" value="Genomic_DNA"/>
</dbReference>
<protein>
    <submittedName>
        <fullName evidence="2">Type II secretion system protein</fullName>
    </submittedName>
</protein>
<keyword evidence="1" id="KW-1133">Transmembrane helix</keyword>